<keyword evidence="6" id="KW-1185">Reference proteome</keyword>
<evidence type="ECO:0000313" key="6">
    <source>
        <dbReference type="Proteomes" id="UP000623509"/>
    </source>
</evidence>
<evidence type="ECO:0000313" key="3">
    <source>
        <dbReference type="EMBL" id="KAF7600855.1"/>
    </source>
</evidence>
<protein>
    <submittedName>
        <fullName evidence="4">D-alanyl-D-alanine carboxypeptidase/D-alanyl-D-alanine-endopeptidase</fullName>
    </submittedName>
</protein>
<dbReference type="PANTHER" id="PTHR30023:SF0">
    <property type="entry name" value="PENICILLIN-SENSITIVE CARBOXYPEPTIDASE A"/>
    <property type="match status" value="1"/>
</dbReference>
<dbReference type="NCBIfam" id="TIGR00666">
    <property type="entry name" value="PBP4"/>
    <property type="match status" value="1"/>
</dbReference>
<dbReference type="PRINTS" id="PR00922">
    <property type="entry name" value="DADACBPTASE3"/>
</dbReference>
<dbReference type="PANTHER" id="PTHR30023">
    <property type="entry name" value="D-ALANYL-D-ALANINE CARBOXYPEPTIDASE"/>
    <property type="match status" value="1"/>
</dbReference>
<comment type="caution">
    <text evidence="4">The sequence shown here is derived from an EMBL/GenBank/DDBJ whole genome shotgun (WGS) entry which is preliminary data.</text>
</comment>
<dbReference type="EMBL" id="NMRN01000001">
    <property type="protein sequence ID" value="PAS95354.1"/>
    <property type="molecule type" value="Genomic_DNA"/>
</dbReference>
<evidence type="ECO:0000256" key="2">
    <source>
        <dbReference type="ARBA" id="ARBA00022801"/>
    </source>
</evidence>
<dbReference type="Gene3D" id="3.50.80.20">
    <property type="entry name" value="D-Ala-D-Ala carboxypeptidase C, peptidase S13"/>
    <property type="match status" value="1"/>
</dbReference>
<keyword evidence="2" id="KW-0378">Hydrolase</keyword>
<evidence type="ECO:0000313" key="5">
    <source>
        <dbReference type="Proteomes" id="UP000216107"/>
    </source>
</evidence>
<dbReference type="InterPro" id="IPR000667">
    <property type="entry name" value="Peptidase_S13"/>
</dbReference>
<accession>A0A272EZ00</accession>
<dbReference type="GO" id="GO:0000270">
    <property type="term" value="P:peptidoglycan metabolic process"/>
    <property type="evidence" value="ECO:0007669"/>
    <property type="project" value="TreeGrafter"/>
</dbReference>
<dbReference type="AlphaFoldDB" id="A0A272EZ00"/>
<organism evidence="4 5">
    <name type="scientific">Candidatus Dactylopiibacterium carminicum</name>
    <dbReference type="NCBI Taxonomy" id="857335"/>
    <lineage>
        <taxon>Bacteria</taxon>
        <taxon>Pseudomonadati</taxon>
        <taxon>Pseudomonadota</taxon>
        <taxon>Betaproteobacteria</taxon>
        <taxon>Rhodocyclales</taxon>
        <taxon>Rhodocyclaceae</taxon>
        <taxon>Candidatus Dactylopiibacterium</taxon>
    </lineage>
</organism>
<reference evidence="4 5" key="2">
    <citation type="submission" date="2017-07" db="EMBL/GenBank/DDBJ databases">
        <title>Candidatus Dactylopiibacterium carminicum, a nitrogen-fixing symbiont of the cochineal insect Dactylopius coccus and Dactylopius opuntiae (Hemiptera: Coccoidea: Dactylopiidae).</title>
        <authorList>
            <person name="Vera A."/>
        </authorList>
    </citation>
    <scope>NUCLEOTIDE SEQUENCE [LARGE SCALE GENOMIC DNA]</scope>
    <source>
        <strain evidence="4 5">NFDCM</strain>
    </source>
</reference>
<dbReference type="Proteomes" id="UP000623509">
    <property type="component" value="Unassembled WGS sequence"/>
</dbReference>
<dbReference type="InterPro" id="IPR012338">
    <property type="entry name" value="Beta-lactam/transpept-like"/>
</dbReference>
<keyword evidence="4" id="KW-0645">Protease</keyword>
<proteinExistence type="inferred from homology"/>
<dbReference type="EMBL" id="MDUX01000001">
    <property type="protein sequence ID" value="KAF7600855.1"/>
    <property type="molecule type" value="Genomic_DNA"/>
</dbReference>
<dbReference type="SUPFAM" id="SSF56601">
    <property type="entry name" value="beta-lactamase/transpeptidase-like"/>
    <property type="match status" value="1"/>
</dbReference>
<keyword evidence="4" id="KW-0121">Carboxypeptidase</keyword>
<dbReference type="Proteomes" id="UP000216107">
    <property type="component" value="Unassembled WGS sequence"/>
</dbReference>
<dbReference type="GO" id="GO:0006508">
    <property type="term" value="P:proteolysis"/>
    <property type="evidence" value="ECO:0007669"/>
    <property type="project" value="InterPro"/>
</dbReference>
<dbReference type="Pfam" id="PF02113">
    <property type="entry name" value="Peptidase_S13"/>
    <property type="match status" value="1"/>
</dbReference>
<name>A0A272EZ00_9RHOO</name>
<comment type="similarity">
    <text evidence="1">Belongs to the peptidase S13 family.</text>
</comment>
<dbReference type="GO" id="GO:0004185">
    <property type="term" value="F:serine-type carboxypeptidase activity"/>
    <property type="evidence" value="ECO:0007669"/>
    <property type="project" value="InterPro"/>
</dbReference>
<gene>
    <name evidence="4" type="primary">dacB</name>
    <name evidence="3" type="ORF">BGI27_00460</name>
    <name evidence="4" type="ORF">CGU29_00495</name>
</gene>
<dbReference type="Gene3D" id="3.40.710.10">
    <property type="entry name" value="DD-peptidase/beta-lactamase superfamily"/>
    <property type="match status" value="1"/>
</dbReference>
<dbReference type="OrthoDB" id="9802627at2"/>
<evidence type="ECO:0000313" key="4">
    <source>
        <dbReference type="EMBL" id="PAS95354.1"/>
    </source>
</evidence>
<sequence length="510" mass="55508">MKKPRIGERKTGILPRLCNAAQNLCGRHAYNAPMKILRPMLLALLAGVSGAGHAALPESLARPAREAGLPPGSIALWVAPAGSSQATLQHNASLPMNPASVMKLLTTQAALEHLGSSYNWQTTAYLRGALREDGILLGDLGIRAGGDPFLTWDRLGQWLRDWRTRGLREIRGDIVLDERLFAPQPATPLPFDDSPHRAYNADPAPFLVNFGALSLRLEPGIPGQGVRATALQPATPLRLINRLQSMAGACPDWRNALRADIAPEGTGLRVTLDGRMPGSCGERIFNLRAGDNLAWAETAIRTQWSELGGRWRGRLVRGEQSPDAAAFSTWASPPLSDVLRDMDKWSNNVVARQVFLSLGAPDGVAWSVEHSRAWLRAWMPSQGLDPAQWVVDNGSGLSRDERTTAQQLGALLRAAWLGPRMPEFLAAQPVLGRDGTLRRRLVDSPLAGRAYIKTGTLDGVRSAAGFLLDIQGRWQTFVFLVNHPRAAQAEALLDTLLRELYLASAVPTRD</sequence>
<evidence type="ECO:0000256" key="1">
    <source>
        <dbReference type="ARBA" id="ARBA00006096"/>
    </source>
</evidence>
<reference evidence="3 6" key="1">
    <citation type="submission" date="2016-08" db="EMBL/GenBank/DDBJ databases">
        <title>Candidatus Dactylopiibacterium carminicum genome sequence.</title>
        <authorList>
            <person name="Ramirez-Puebla S.T."/>
            <person name="Ormeno-Orrillo E."/>
            <person name="Vera-Ponce De Leon A."/>
            <person name="Luis L."/>
            <person name="Sanchez-Flores A."/>
            <person name="Monica R."/>
            <person name="Martinez-Romero E."/>
        </authorList>
    </citation>
    <scope>NUCLEOTIDE SEQUENCE [LARGE SCALE GENOMIC DNA]</scope>
    <source>
        <strain evidence="3">END1</strain>
    </source>
</reference>